<feature type="compositionally biased region" description="Polar residues" evidence="1">
    <location>
        <begin position="1"/>
        <end position="10"/>
    </location>
</feature>
<feature type="region of interest" description="Disordered" evidence="1">
    <location>
        <begin position="1"/>
        <end position="27"/>
    </location>
</feature>
<sequence length="156" mass="17991">MNASNIQTGNRDIAEDNAEDDTEDMIPRYNGTQTSLCIITTIHHQHTGTWTTPVTHPSRLHEADFHGTLRSYRQYWDMRNYIPTTQDVVHILFTCQGWTRCNREDEVEAPRLGDMREQPSTRLIVLAGTKEEEKDKHAPLKTGKTDNQETTITHFP</sequence>
<name>A0A3N2Q2J4_SODAK</name>
<gene>
    <name evidence="2" type="ORF">SODALDRAFT_357006</name>
</gene>
<evidence type="ECO:0000256" key="1">
    <source>
        <dbReference type="SAM" id="MobiDB-lite"/>
    </source>
</evidence>
<evidence type="ECO:0000313" key="3">
    <source>
        <dbReference type="Proteomes" id="UP000272025"/>
    </source>
</evidence>
<protein>
    <submittedName>
        <fullName evidence="2">Uncharacterized protein</fullName>
    </submittedName>
</protein>
<proteinExistence type="predicted"/>
<feature type="compositionally biased region" description="Basic and acidic residues" evidence="1">
    <location>
        <begin position="129"/>
        <end position="147"/>
    </location>
</feature>
<accession>A0A3N2Q2J4</accession>
<dbReference type="EMBL" id="ML119052">
    <property type="protein sequence ID" value="ROT40984.1"/>
    <property type="molecule type" value="Genomic_DNA"/>
</dbReference>
<feature type="region of interest" description="Disordered" evidence="1">
    <location>
        <begin position="128"/>
        <end position="156"/>
    </location>
</feature>
<organism evidence="2 3">
    <name type="scientific">Sodiomyces alkalinus (strain CBS 110278 / VKM F-3762 / F11)</name>
    <name type="common">Alkaliphilic filamentous fungus</name>
    <dbReference type="NCBI Taxonomy" id="1314773"/>
    <lineage>
        <taxon>Eukaryota</taxon>
        <taxon>Fungi</taxon>
        <taxon>Dikarya</taxon>
        <taxon>Ascomycota</taxon>
        <taxon>Pezizomycotina</taxon>
        <taxon>Sordariomycetes</taxon>
        <taxon>Hypocreomycetidae</taxon>
        <taxon>Glomerellales</taxon>
        <taxon>Plectosphaerellaceae</taxon>
        <taxon>Sodiomyces</taxon>
    </lineage>
</organism>
<dbReference type="AlphaFoldDB" id="A0A3N2Q2J4"/>
<keyword evidence="3" id="KW-1185">Reference proteome</keyword>
<dbReference type="GeneID" id="39582436"/>
<dbReference type="RefSeq" id="XP_028468790.1">
    <property type="nucleotide sequence ID" value="XM_028613958.1"/>
</dbReference>
<dbReference type="Proteomes" id="UP000272025">
    <property type="component" value="Unassembled WGS sequence"/>
</dbReference>
<reference evidence="2 3" key="1">
    <citation type="journal article" date="2018" name="Mol. Ecol.">
        <title>The obligate alkalophilic soda-lake fungus Sodiomyces alkalinus has shifted to a protein diet.</title>
        <authorList>
            <person name="Grum-Grzhimaylo A.A."/>
            <person name="Falkoski D.L."/>
            <person name="van den Heuvel J."/>
            <person name="Valero-Jimenez C.A."/>
            <person name="Min B."/>
            <person name="Choi I.G."/>
            <person name="Lipzen A."/>
            <person name="Daum C.G."/>
            <person name="Aanen D.K."/>
            <person name="Tsang A."/>
            <person name="Henrissat B."/>
            <person name="Bilanenko E.N."/>
            <person name="de Vries R.P."/>
            <person name="van Kan J.A.L."/>
            <person name="Grigoriev I.V."/>
            <person name="Debets A.J.M."/>
        </authorList>
    </citation>
    <scope>NUCLEOTIDE SEQUENCE [LARGE SCALE GENOMIC DNA]</scope>
    <source>
        <strain evidence="2 3">F11</strain>
    </source>
</reference>
<evidence type="ECO:0000313" key="2">
    <source>
        <dbReference type="EMBL" id="ROT40984.1"/>
    </source>
</evidence>
<feature type="compositionally biased region" description="Acidic residues" evidence="1">
    <location>
        <begin position="15"/>
        <end position="24"/>
    </location>
</feature>